<feature type="compositionally biased region" description="Low complexity" evidence="2">
    <location>
        <begin position="15"/>
        <end position="33"/>
    </location>
</feature>
<dbReference type="PANTHER" id="PTHR10963">
    <property type="entry name" value="GLYCOSYL HYDROLASE-RELATED"/>
    <property type="match status" value="1"/>
</dbReference>
<dbReference type="GO" id="GO:0005975">
    <property type="term" value="P:carbohydrate metabolic process"/>
    <property type="evidence" value="ECO:0007669"/>
    <property type="project" value="InterPro"/>
</dbReference>
<feature type="region of interest" description="Disordered" evidence="2">
    <location>
        <begin position="115"/>
        <end position="135"/>
    </location>
</feature>
<proteinExistence type="inferred from homology"/>
<gene>
    <name evidence="4" type="ORF">G5B46_16205</name>
</gene>
<feature type="compositionally biased region" description="Basic residues" evidence="2">
    <location>
        <begin position="1"/>
        <end position="14"/>
    </location>
</feature>
<dbReference type="Pfam" id="PF00722">
    <property type="entry name" value="Glyco_hydro_16"/>
    <property type="match status" value="1"/>
</dbReference>
<feature type="compositionally biased region" description="Basic and acidic residues" evidence="2">
    <location>
        <begin position="115"/>
        <end position="132"/>
    </location>
</feature>
<evidence type="ECO:0000313" key="4">
    <source>
        <dbReference type="EMBL" id="NGM51154.1"/>
    </source>
</evidence>
<dbReference type="GO" id="GO:0004553">
    <property type="term" value="F:hydrolase activity, hydrolyzing O-glycosyl compounds"/>
    <property type="evidence" value="ECO:0007669"/>
    <property type="project" value="InterPro"/>
</dbReference>
<organism evidence="4">
    <name type="scientific">Caulobacter sp. 602-2</name>
    <dbReference type="NCBI Taxonomy" id="2710887"/>
    <lineage>
        <taxon>Bacteria</taxon>
        <taxon>Pseudomonadati</taxon>
        <taxon>Pseudomonadota</taxon>
        <taxon>Alphaproteobacteria</taxon>
        <taxon>Caulobacterales</taxon>
        <taxon>Caulobacteraceae</taxon>
        <taxon>Caulobacter</taxon>
    </lineage>
</organism>
<dbReference type="EMBL" id="JAAKGT010000008">
    <property type="protein sequence ID" value="NGM51154.1"/>
    <property type="molecule type" value="Genomic_DNA"/>
</dbReference>
<comment type="caution">
    <text evidence="4">The sequence shown here is derived from an EMBL/GenBank/DDBJ whole genome shotgun (WGS) entry which is preliminary data.</text>
</comment>
<reference evidence="4" key="1">
    <citation type="submission" date="2020-02" db="EMBL/GenBank/DDBJ databases">
        <authorList>
            <person name="Gao J."/>
            <person name="Sun J."/>
        </authorList>
    </citation>
    <scope>NUCLEOTIDE SEQUENCE</scope>
    <source>
        <strain evidence="4">602-2</strain>
    </source>
</reference>
<evidence type="ECO:0000259" key="3">
    <source>
        <dbReference type="PROSITE" id="PS51762"/>
    </source>
</evidence>
<evidence type="ECO:0000256" key="2">
    <source>
        <dbReference type="SAM" id="MobiDB-lite"/>
    </source>
</evidence>
<dbReference type="CDD" id="cd08023">
    <property type="entry name" value="GH16_laminarinase_like"/>
    <property type="match status" value="1"/>
</dbReference>
<dbReference type="AlphaFoldDB" id="A0A6G4R0Q2"/>
<sequence length="308" mass="33444">MGHGRRRAQGRSRGRGAAAQGRPGSRDAAAAARRPLDHGDQVRRLLLALLLAALTGPAAAAPRLIWSDEFDGDRLDPARWTAAADCWGGGNEERQCYAAGNVSVSGGVLRLNARKERASGPARRDGGPRVSRDYASGGVSTKGLASFRYGRIEVRAKLPLGQGLWPAIWMLPEHDNYGPYPLSGEIDIAEAVNLGVRCRSCRDRVRGAAHHGPTLQANRSDSADTALGDLTAFHVFALEWTPKRLTWLLDGKPYFTRPGGRPFDERFHLILNLAVGGRWAETTGRRGVDDAALPESLLVDWVRVYAEN</sequence>
<protein>
    <submittedName>
        <fullName evidence="4">Glycoside hydrolase family 16 protein</fullName>
    </submittedName>
</protein>
<dbReference type="InterPro" id="IPR013320">
    <property type="entry name" value="ConA-like_dom_sf"/>
</dbReference>
<evidence type="ECO:0000256" key="1">
    <source>
        <dbReference type="ARBA" id="ARBA00006865"/>
    </source>
</evidence>
<keyword evidence="4" id="KW-0378">Hydrolase</keyword>
<accession>A0A6G4R0Q2</accession>
<dbReference type="SUPFAM" id="SSF49899">
    <property type="entry name" value="Concanavalin A-like lectins/glucanases"/>
    <property type="match status" value="1"/>
</dbReference>
<dbReference type="InterPro" id="IPR000757">
    <property type="entry name" value="Beta-glucanase-like"/>
</dbReference>
<dbReference type="InterPro" id="IPR050546">
    <property type="entry name" value="Glycosyl_Hydrlase_16"/>
</dbReference>
<dbReference type="PROSITE" id="PS51762">
    <property type="entry name" value="GH16_2"/>
    <property type="match status" value="1"/>
</dbReference>
<feature type="region of interest" description="Disordered" evidence="2">
    <location>
        <begin position="1"/>
        <end position="35"/>
    </location>
</feature>
<comment type="similarity">
    <text evidence="1">Belongs to the glycosyl hydrolase 16 family.</text>
</comment>
<dbReference type="Gene3D" id="2.60.120.200">
    <property type="match status" value="1"/>
</dbReference>
<feature type="domain" description="GH16" evidence="3">
    <location>
        <begin position="49"/>
        <end position="308"/>
    </location>
</feature>
<dbReference type="PANTHER" id="PTHR10963:SF60">
    <property type="entry name" value="GRAM-NEGATIVE BACTERIA-BINDING PROTEIN 1-RELATED"/>
    <property type="match status" value="1"/>
</dbReference>
<name>A0A6G4R0Q2_9CAUL</name>